<sequence>MARIRVYRDETNGKYFPRLCMRCGEPADRDVPQTFVWMPVWVNFLILMGLGPWIVMALVMRKTMRVVAPMCEQHRGHWRTRKLFVWLGLFGWIVTAVTLGIVWDTLPRASHGPLFIIGFFGFLLWVIVGMVLANNAIKAVEIRDRGIELGNVNKEFADAWREQIKQLEDDY</sequence>
<reference evidence="2 3" key="1">
    <citation type="submission" date="2019-05" db="EMBL/GenBank/DDBJ databases">
        <authorList>
            <consortium name="Science for Life Laboratories"/>
        </authorList>
    </citation>
    <scope>NUCLEOTIDE SEQUENCE [LARGE SCALE GENOMIC DNA]</scope>
    <source>
        <strain evidence="2">Soil9</strain>
    </source>
</reference>
<feature type="transmembrane region" description="Helical" evidence="1">
    <location>
        <begin position="40"/>
        <end position="60"/>
    </location>
</feature>
<dbReference type="RefSeq" id="WP_162672139.1">
    <property type="nucleotide sequence ID" value="NZ_LR593886.1"/>
</dbReference>
<name>A0A6P2DH18_9BACT</name>
<keyword evidence="3" id="KW-1185">Reference proteome</keyword>
<dbReference type="Proteomes" id="UP000464178">
    <property type="component" value="Chromosome"/>
</dbReference>
<evidence type="ECO:0000256" key="1">
    <source>
        <dbReference type="SAM" id="Phobius"/>
    </source>
</evidence>
<proteinExistence type="predicted"/>
<evidence type="ECO:0000313" key="2">
    <source>
        <dbReference type="EMBL" id="VTS00328.1"/>
    </source>
</evidence>
<protein>
    <submittedName>
        <fullName evidence="2">Uncharacterized protein</fullName>
    </submittedName>
</protein>
<keyword evidence="1" id="KW-0472">Membrane</keyword>
<dbReference type="KEGG" id="gms:SOIL9_82210"/>
<keyword evidence="1" id="KW-0812">Transmembrane</keyword>
<organism evidence="2 3">
    <name type="scientific">Gemmata massiliana</name>
    <dbReference type="NCBI Taxonomy" id="1210884"/>
    <lineage>
        <taxon>Bacteria</taxon>
        <taxon>Pseudomonadati</taxon>
        <taxon>Planctomycetota</taxon>
        <taxon>Planctomycetia</taxon>
        <taxon>Gemmatales</taxon>
        <taxon>Gemmataceae</taxon>
        <taxon>Gemmata</taxon>
    </lineage>
</organism>
<gene>
    <name evidence="2" type="ORF">SOIL9_82210</name>
</gene>
<dbReference type="AlphaFoldDB" id="A0A6P2DH18"/>
<dbReference type="EMBL" id="LR593886">
    <property type="protein sequence ID" value="VTS00328.1"/>
    <property type="molecule type" value="Genomic_DNA"/>
</dbReference>
<feature type="transmembrane region" description="Helical" evidence="1">
    <location>
        <begin position="115"/>
        <end position="137"/>
    </location>
</feature>
<evidence type="ECO:0000313" key="3">
    <source>
        <dbReference type="Proteomes" id="UP000464178"/>
    </source>
</evidence>
<keyword evidence="1" id="KW-1133">Transmembrane helix</keyword>
<feature type="transmembrane region" description="Helical" evidence="1">
    <location>
        <begin position="83"/>
        <end position="103"/>
    </location>
</feature>
<accession>A0A6P2DH18</accession>